<dbReference type="InterPro" id="IPR006616">
    <property type="entry name" value="DM9_repeat"/>
</dbReference>
<evidence type="ECO:0000313" key="2">
    <source>
        <dbReference type="Proteomes" id="UP000549394"/>
    </source>
</evidence>
<dbReference type="AlphaFoldDB" id="A0A7I8V9L0"/>
<dbReference type="PANTHER" id="PTHR31649">
    <property type="entry name" value="AGAP009604-PA"/>
    <property type="match status" value="1"/>
</dbReference>
<dbReference type="Proteomes" id="UP000549394">
    <property type="component" value="Unassembled WGS sequence"/>
</dbReference>
<dbReference type="Pfam" id="PF11901">
    <property type="entry name" value="DM9"/>
    <property type="match status" value="1"/>
</dbReference>
<dbReference type="OrthoDB" id="2142040at2759"/>
<reference evidence="1 2" key="1">
    <citation type="submission" date="2020-08" db="EMBL/GenBank/DDBJ databases">
        <authorList>
            <person name="Hejnol A."/>
        </authorList>
    </citation>
    <scope>NUCLEOTIDE SEQUENCE [LARGE SCALE GENOMIC DNA]</scope>
</reference>
<sequence>MSEDVRKAWVPGSNGQIPENAFEAGYDGSEIMYIGRAPHAGDVIPGKVHPSHKVCYICWGNEEHAKDSYEVLCKSDLIQFEWLPSANGELPAGAIVGGKRSDGGKYFIGRAKHENCLVPGKIHPENECIYVPWGGKENRYDAYEALAAKVIDLP</sequence>
<dbReference type="SMART" id="SM00696">
    <property type="entry name" value="DM9"/>
    <property type="match status" value="2"/>
</dbReference>
<keyword evidence="2" id="KW-1185">Reference proteome</keyword>
<evidence type="ECO:0000313" key="1">
    <source>
        <dbReference type="EMBL" id="CAD5112496.1"/>
    </source>
</evidence>
<gene>
    <name evidence="1" type="ORF">DGYR_LOCUS1626</name>
</gene>
<name>A0A7I8V9L0_9ANNE</name>
<comment type="caution">
    <text evidence="1">The sequence shown here is derived from an EMBL/GenBank/DDBJ whole genome shotgun (WGS) entry which is preliminary data.</text>
</comment>
<organism evidence="1 2">
    <name type="scientific">Dimorphilus gyrociliatus</name>
    <dbReference type="NCBI Taxonomy" id="2664684"/>
    <lineage>
        <taxon>Eukaryota</taxon>
        <taxon>Metazoa</taxon>
        <taxon>Spiralia</taxon>
        <taxon>Lophotrochozoa</taxon>
        <taxon>Annelida</taxon>
        <taxon>Polychaeta</taxon>
        <taxon>Polychaeta incertae sedis</taxon>
        <taxon>Dinophilidae</taxon>
        <taxon>Dimorphilus</taxon>
    </lineage>
</organism>
<dbReference type="PANTHER" id="PTHR31649:SF1">
    <property type="entry name" value="FARNESOIC ACID O-METHYL TRANSFERASE DOMAIN-CONTAINING PROTEIN"/>
    <property type="match status" value="1"/>
</dbReference>
<dbReference type="EMBL" id="CAJFCJ010000002">
    <property type="protein sequence ID" value="CAD5112496.1"/>
    <property type="molecule type" value="Genomic_DNA"/>
</dbReference>
<accession>A0A7I8V9L0</accession>
<protein>
    <submittedName>
        <fullName evidence="1">DgyrCDS1711</fullName>
    </submittedName>
</protein>
<proteinExistence type="predicted"/>